<dbReference type="AlphaFoldDB" id="I3II77"/>
<reference evidence="1 2" key="1">
    <citation type="journal article" date="2012" name="FEBS Lett.">
        <title>Anammox organism KSU-1 expresses a NirK-type copper-containing nitrite reductase instead of a NirS-type with cytochrome cd1.</title>
        <authorList>
            <person name="Hira D."/>
            <person name="Toh H."/>
            <person name="Migita C.T."/>
            <person name="Okubo H."/>
            <person name="Nishiyama T."/>
            <person name="Hattori M."/>
            <person name="Furukawa K."/>
            <person name="Fujii T."/>
        </authorList>
    </citation>
    <scope>NUCLEOTIDE SEQUENCE [LARGE SCALE GENOMIC DNA]</scope>
</reference>
<evidence type="ECO:0000313" key="2">
    <source>
        <dbReference type="Proteomes" id="UP000002985"/>
    </source>
</evidence>
<organism evidence="1 2">
    <name type="scientific">Candidatus Jettenia caeni</name>
    <dbReference type="NCBI Taxonomy" id="247490"/>
    <lineage>
        <taxon>Bacteria</taxon>
        <taxon>Pseudomonadati</taxon>
        <taxon>Planctomycetota</taxon>
        <taxon>Candidatus Brocadiia</taxon>
        <taxon>Candidatus Brocadiales</taxon>
        <taxon>Candidatus Brocadiaceae</taxon>
        <taxon>Candidatus Jettenia</taxon>
    </lineage>
</organism>
<protein>
    <submittedName>
        <fullName evidence="1">Uncharacterized protein</fullName>
    </submittedName>
</protein>
<evidence type="ECO:0000313" key="1">
    <source>
        <dbReference type="EMBL" id="GAB61422.1"/>
    </source>
</evidence>
<keyword evidence="2" id="KW-1185">Reference proteome</keyword>
<name>I3II77_9BACT</name>
<accession>I3II77</accession>
<dbReference type="Proteomes" id="UP000002985">
    <property type="component" value="Unassembled WGS sequence"/>
</dbReference>
<sequence length="66" mass="7530">MSHDTKASSFVGTPIPIHKLGEMMQVKYHVGRQKVHETHQRYSVFLPYKTLEIPASLLDNCFVTSV</sequence>
<comment type="caution">
    <text evidence="1">The sequence shown here is derived from an EMBL/GenBank/DDBJ whole genome shotgun (WGS) entry which is preliminary data.</text>
</comment>
<dbReference type="EMBL" id="BAFH01000002">
    <property type="protein sequence ID" value="GAB61422.1"/>
    <property type="molecule type" value="Genomic_DNA"/>
</dbReference>
<proteinExistence type="predicted"/>
<gene>
    <name evidence="1" type="ORF">KSU1_B0565</name>
</gene>